<dbReference type="EMBL" id="CM017328">
    <property type="protein sequence ID" value="KAE8125480.1"/>
    <property type="molecule type" value="Genomic_DNA"/>
</dbReference>
<reference evidence="2 3" key="1">
    <citation type="submission" date="2019-06" db="EMBL/GenBank/DDBJ databases">
        <title>A chromosomal-level reference genome of Carpinus fangiana (Coryloideae, Betulaceae).</title>
        <authorList>
            <person name="Yang X."/>
            <person name="Wang Z."/>
            <person name="Zhang L."/>
            <person name="Hao G."/>
            <person name="Liu J."/>
            <person name="Yang Y."/>
        </authorList>
    </citation>
    <scope>NUCLEOTIDE SEQUENCE [LARGE SCALE GENOMIC DNA]</scope>
    <source>
        <strain evidence="2">Cfa_2016G</strain>
        <tissue evidence="2">Leaf</tissue>
    </source>
</reference>
<protein>
    <submittedName>
        <fullName evidence="2">Uncharacterized protein</fullName>
    </submittedName>
</protein>
<feature type="compositionally biased region" description="Basic and acidic residues" evidence="1">
    <location>
        <begin position="113"/>
        <end position="122"/>
    </location>
</feature>
<feature type="region of interest" description="Disordered" evidence="1">
    <location>
        <begin position="94"/>
        <end position="134"/>
    </location>
</feature>
<gene>
    <name evidence="2" type="ORF">FH972_020283</name>
</gene>
<dbReference type="Pfam" id="PF05553">
    <property type="entry name" value="DUF761"/>
    <property type="match status" value="1"/>
</dbReference>
<evidence type="ECO:0000313" key="2">
    <source>
        <dbReference type="EMBL" id="KAE8125480.1"/>
    </source>
</evidence>
<evidence type="ECO:0000313" key="3">
    <source>
        <dbReference type="Proteomes" id="UP000327013"/>
    </source>
</evidence>
<organism evidence="2 3">
    <name type="scientific">Carpinus fangiana</name>
    <dbReference type="NCBI Taxonomy" id="176857"/>
    <lineage>
        <taxon>Eukaryota</taxon>
        <taxon>Viridiplantae</taxon>
        <taxon>Streptophyta</taxon>
        <taxon>Embryophyta</taxon>
        <taxon>Tracheophyta</taxon>
        <taxon>Spermatophyta</taxon>
        <taxon>Magnoliopsida</taxon>
        <taxon>eudicotyledons</taxon>
        <taxon>Gunneridae</taxon>
        <taxon>Pentapetalae</taxon>
        <taxon>rosids</taxon>
        <taxon>fabids</taxon>
        <taxon>Fagales</taxon>
        <taxon>Betulaceae</taxon>
        <taxon>Carpinus</taxon>
    </lineage>
</organism>
<name>A0A5N6RVX9_9ROSI</name>
<dbReference type="Proteomes" id="UP000327013">
    <property type="component" value="Chromosome 8"/>
</dbReference>
<evidence type="ECO:0000256" key="1">
    <source>
        <dbReference type="SAM" id="MobiDB-lite"/>
    </source>
</evidence>
<keyword evidence="3" id="KW-1185">Reference proteome</keyword>
<proteinExistence type="predicted"/>
<dbReference type="AlphaFoldDB" id="A0A5N6RVX9"/>
<dbReference type="InterPro" id="IPR008480">
    <property type="entry name" value="DUF761_pln"/>
</dbReference>
<accession>A0A5N6RVX9</accession>
<sequence>MARLNVLEEELLYPKKMWKGFTPMLQSKLLRRLRESKGIIKTIQHLLPNTLCRHHHHHHHVYFHHCHDHHDNDELSPEPVSVNDINVHKEVEAKAAPVTAPPQQQQPPSTTKIEGHDEDSWQDHGNGSDYDEDENDEYILVGTPDSEKLLLHGVNARSEKFIRSFYERLKLERQTTIEEEFEEMLDHCS</sequence>